<accession>A0A194W1G8</accession>
<evidence type="ECO:0000313" key="3">
    <source>
        <dbReference type="Proteomes" id="UP000078559"/>
    </source>
</evidence>
<reference evidence="2" key="1">
    <citation type="submission" date="2014-12" db="EMBL/GenBank/DDBJ databases">
        <title>Genome Sequence of Valsa Canker Pathogens Uncovers a Specific Adaption of Colonization on Woody Bark.</title>
        <authorList>
            <person name="Yin Z."/>
            <person name="Liu H."/>
            <person name="Gao X."/>
            <person name="Li Z."/>
            <person name="Song N."/>
            <person name="Ke X."/>
            <person name="Dai Q."/>
            <person name="Wu Y."/>
            <person name="Sun Y."/>
            <person name="Xu J.-R."/>
            <person name="Kang Z.K."/>
            <person name="Wang L."/>
            <person name="Huang L."/>
        </authorList>
    </citation>
    <scope>NUCLEOTIDE SEQUENCE [LARGE SCALE GENOMIC DNA]</scope>
    <source>
        <strain evidence="2">03-8</strain>
    </source>
</reference>
<dbReference type="EMBL" id="CM003103">
    <property type="protein sequence ID" value="KUI70117.1"/>
    <property type="molecule type" value="Genomic_DNA"/>
</dbReference>
<feature type="compositionally biased region" description="Polar residues" evidence="1">
    <location>
        <begin position="125"/>
        <end position="134"/>
    </location>
</feature>
<dbReference type="AlphaFoldDB" id="A0A194W1G8"/>
<feature type="compositionally biased region" description="Polar residues" evidence="1">
    <location>
        <begin position="99"/>
        <end position="115"/>
    </location>
</feature>
<gene>
    <name evidence="2" type="ORF">VM1G_06282</name>
</gene>
<keyword evidence="3" id="KW-1185">Reference proteome</keyword>
<dbReference type="Proteomes" id="UP000078559">
    <property type="component" value="Chromosome 6"/>
</dbReference>
<feature type="region of interest" description="Disordered" evidence="1">
    <location>
        <begin position="85"/>
        <end position="161"/>
    </location>
</feature>
<organism evidence="2 3">
    <name type="scientific">Cytospora mali</name>
    <name type="common">Apple Valsa canker fungus</name>
    <name type="synonym">Valsa mali</name>
    <dbReference type="NCBI Taxonomy" id="578113"/>
    <lineage>
        <taxon>Eukaryota</taxon>
        <taxon>Fungi</taxon>
        <taxon>Dikarya</taxon>
        <taxon>Ascomycota</taxon>
        <taxon>Pezizomycotina</taxon>
        <taxon>Sordariomycetes</taxon>
        <taxon>Sordariomycetidae</taxon>
        <taxon>Diaporthales</taxon>
        <taxon>Cytosporaceae</taxon>
        <taxon>Cytospora</taxon>
    </lineage>
</organism>
<name>A0A194W1G8_CYTMA</name>
<evidence type="ECO:0000313" key="2">
    <source>
        <dbReference type="EMBL" id="KUI70117.1"/>
    </source>
</evidence>
<sequence length="161" mass="17141">MQTNAGIKRKAGTSASPEHLAPPPKAQQRLGQVPDQPPVVHESPHAFDIPPFDPTQPSPDFSNYTSPKGDISIGSWILPHSLDGSTACASPVTKPDALDTQSFETDAISDQSASEPSLDDPTFNAPDTTSSTTAPRCRSSLFLSGRTNQYRGNQRSHCKAA</sequence>
<feature type="region of interest" description="Disordered" evidence="1">
    <location>
        <begin position="1"/>
        <end position="67"/>
    </location>
</feature>
<evidence type="ECO:0000256" key="1">
    <source>
        <dbReference type="SAM" id="MobiDB-lite"/>
    </source>
</evidence>
<feature type="compositionally biased region" description="Polar residues" evidence="1">
    <location>
        <begin position="141"/>
        <end position="153"/>
    </location>
</feature>
<protein>
    <submittedName>
        <fullName evidence="2">Uncharacterized protein</fullName>
    </submittedName>
</protein>
<proteinExistence type="predicted"/>